<dbReference type="InterPro" id="IPR036873">
    <property type="entry name" value="Rhodanese-like_dom_sf"/>
</dbReference>
<evidence type="ECO:0000256" key="6">
    <source>
        <dbReference type="ARBA" id="ARBA00023284"/>
    </source>
</evidence>
<dbReference type="Gene3D" id="3.50.50.60">
    <property type="entry name" value="FAD/NAD(P)-binding domain"/>
    <property type="match status" value="2"/>
</dbReference>
<keyword evidence="5" id="KW-0560">Oxidoreductase</keyword>
<dbReference type="PANTHER" id="PTHR43429:SF1">
    <property type="entry name" value="NAD(P)H SULFUR OXIDOREDUCTASE (COA-DEPENDENT)"/>
    <property type="match status" value="1"/>
</dbReference>
<dbReference type="Pfam" id="PF02852">
    <property type="entry name" value="Pyr_redox_dim"/>
    <property type="match status" value="1"/>
</dbReference>
<protein>
    <submittedName>
        <fullName evidence="8">FAD-dependent oxidoreductase</fullName>
    </submittedName>
</protein>
<dbReference type="InterPro" id="IPR050260">
    <property type="entry name" value="FAD-bd_OxRdtase"/>
</dbReference>
<dbReference type="EMBL" id="JABZEO010000013">
    <property type="protein sequence ID" value="NVZ10927.1"/>
    <property type="molecule type" value="Genomic_DNA"/>
</dbReference>
<organism evidence="8 9">
    <name type="scientific">Allochromatium humboldtianum</name>
    <dbReference type="NCBI Taxonomy" id="504901"/>
    <lineage>
        <taxon>Bacteria</taxon>
        <taxon>Pseudomonadati</taxon>
        <taxon>Pseudomonadota</taxon>
        <taxon>Gammaproteobacteria</taxon>
        <taxon>Chromatiales</taxon>
        <taxon>Chromatiaceae</taxon>
        <taxon>Allochromatium</taxon>
    </lineage>
</organism>
<keyword evidence="4" id="KW-0274">FAD</keyword>
<sequence>MSSSSAPLKIVVIGGSAAGPKAAARARRLDEHASITLIQKDPDLSMASCGYPYYIGGVFDDRNQLICTPAGIVRDPNFFEKAKRIEALVLTEAVAIDRAAKTVTCRHLPSGETRVIPYDRLVIATGATPLFPQVPGTDLAGIHTLHSLGDADQLRAIRDQGQVRRAVVVGGGLIGFEVCEALHLAGIQTTVIEKTDCILPFLDPDLARLVANHVRANGADIITGNGVAAFLGEHGRLTAVKLGNGTELPCELAVVAVGVRPNIALAQAAGLTIGEQGGIAVDDYMRTSDPDIYAAGDCVECTSLITGRKVRAPYGDIANLQGRVIGQNLIQPETATFPGITHTGICKIFDYTVGITGLSARQARALDFDIETATVAGLDIPGYMHGQLLISLMVAERGSGRVLGFQCIGPGDASKRVATVAMAIRGGLTVEDLGNADLPYAPPYSLALDHVIVSAHVLENKLRGLMHGVSAAEVKQRVDSGADCFIIDTRSPQEFEEMRLGIGETLIPQGALRGRLNELPADKDREIILYCKISLRGYESAAILQAHGWRNVKVMEGGVMAWPYPREK</sequence>
<evidence type="ECO:0000256" key="1">
    <source>
        <dbReference type="ARBA" id="ARBA00001974"/>
    </source>
</evidence>
<reference evidence="8 9" key="1">
    <citation type="submission" date="2020-06" db="EMBL/GenBank/DDBJ databases">
        <title>Whole-genome sequence of Allochromatium humboldtianum DSM 21881, type strain.</title>
        <authorList>
            <person name="Kyndt J.A."/>
            <person name="Meyer T.E."/>
        </authorList>
    </citation>
    <scope>NUCLEOTIDE SEQUENCE [LARGE SCALE GENOMIC DNA]</scope>
    <source>
        <strain evidence="8 9">DSM 21881</strain>
    </source>
</reference>
<evidence type="ECO:0000256" key="5">
    <source>
        <dbReference type="ARBA" id="ARBA00023002"/>
    </source>
</evidence>
<keyword evidence="9" id="KW-1185">Reference proteome</keyword>
<evidence type="ECO:0000256" key="4">
    <source>
        <dbReference type="ARBA" id="ARBA00022827"/>
    </source>
</evidence>
<dbReference type="SUPFAM" id="SSF55424">
    <property type="entry name" value="FAD/NAD-linked reductases, dimerisation (C-terminal) domain"/>
    <property type="match status" value="1"/>
</dbReference>
<dbReference type="InterPro" id="IPR001763">
    <property type="entry name" value="Rhodanese-like_dom"/>
</dbReference>
<evidence type="ECO:0000313" key="9">
    <source>
        <dbReference type="Proteomes" id="UP000592294"/>
    </source>
</evidence>
<gene>
    <name evidence="8" type="ORF">HW932_16825</name>
</gene>
<name>A0A850RHM6_9GAMM</name>
<comment type="similarity">
    <text evidence="2">Belongs to the class-III pyridine nucleotide-disulfide oxidoreductase family.</text>
</comment>
<evidence type="ECO:0000313" key="8">
    <source>
        <dbReference type="EMBL" id="NVZ10927.1"/>
    </source>
</evidence>
<comment type="caution">
    <text evidence="8">The sequence shown here is derived from an EMBL/GenBank/DDBJ whole genome shotgun (WGS) entry which is preliminary data.</text>
</comment>
<dbReference type="CDD" id="cd00158">
    <property type="entry name" value="RHOD"/>
    <property type="match status" value="1"/>
</dbReference>
<dbReference type="SUPFAM" id="SSF51905">
    <property type="entry name" value="FAD/NAD(P)-binding domain"/>
    <property type="match status" value="1"/>
</dbReference>
<dbReference type="Pfam" id="PF07992">
    <property type="entry name" value="Pyr_redox_2"/>
    <property type="match status" value="1"/>
</dbReference>
<dbReference type="PRINTS" id="PR00368">
    <property type="entry name" value="FADPNR"/>
</dbReference>
<keyword evidence="6" id="KW-0676">Redox-active center</keyword>
<dbReference type="PANTHER" id="PTHR43429">
    <property type="entry name" value="PYRIDINE NUCLEOTIDE-DISULFIDE OXIDOREDUCTASE DOMAIN-CONTAINING"/>
    <property type="match status" value="1"/>
</dbReference>
<keyword evidence="3" id="KW-0285">Flavoprotein</keyword>
<accession>A0A850RHM6</accession>
<proteinExistence type="inferred from homology"/>
<dbReference type="Proteomes" id="UP000592294">
    <property type="component" value="Unassembled WGS sequence"/>
</dbReference>
<dbReference type="SUPFAM" id="SSF52821">
    <property type="entry name" value="Rhodanese/Cell cycle control phosphatase"/>
    <property type="match status" value="1"/>
</dbReference>
<dbReference type="Gene3D" id="3.40.250.10">
    <property type="entry name" value="Rhodanese-like domain"/>
    <property type="match status" value="1"/>
</dbReference>
<evidence type="ECO:0000256" key="3">
    <source>
        <dbReference type="ARBA" id="ARBA00022630"/>
    </source>
</evidence>
<dbReference type="RefSeq" id="WP_176977652.1">
    <property type="nucleotide sequence ID" value="NZ_JABZEO010000013.1"/>
</dbReference>
<feature type="domain" description="Rhodanese" evidence="7">
    <location>
        <begin position="480"/>
        <end position="568"/>
    </location>
</feature>
<dbReference type="GO" id="GO:0016491">
    <property type="term" value="F:oxidoreductase activity"/>
    <property type="evidence" value="ECO:0007669"/>
    <property type="project" value="UniProtKB-KW"/>
</dbReference>
<dbReference type="SMART" id="SM00450">
    <property type="entry name" value="RHOD"/>
    <property type="match status" value="1"/>
</dbReference>
<dbReference type="PRINTS" id="PR00411">
    <property type="entry name" value="PNDRDTASEI"/>
</dbReference>
<dbReference type="InterPro" id="IPR016156">
    <property type="entry name" value="FAD/NAD-linked_Rdtase_dimer_sf"/>
</dbReference>
<dbReference type="PROSITE" id="PS50206">
    <property type="entry name" value="RHODANESE_3"/>
    <property type="match status" value="1"/>
</dbReference>
<dbReference type="Pfam" id="PF00581">
    <property type="entry name" value="Rhodanese"/>
    <property type="match status" value="1"/>
</dbReference>
<dbReference type="InterPro" id="IPR036188">
    <property type="entry name" value="FAD/NAD-bd_sf"/>
</dbReference>
<dbReference type="InterPro" id="IPR023753">
    <property type="entry name" value="FAD/NAD-binding_dom"/>
</dbReference>
<dbReference type="InterPro" id="IPR004099">
    <property type="entry name" value="Pyr_nucl-diS_OxRdtase_dimer"/>
</dbReference>
<comment type="cofactor">
    <cofactor evidence="1">
        <name>FAD</name>
        <dbReference type="ChEBI" id="CHEBI:57692"/>
    </cofactor>
</comment>
<dbReference type="AlphaFoldDB" id="A0A850RHM6"/>
<evidence type="ECO:0000259" key="7">
    <source>
        <dbReference type="PROSITE" id="PS50206"/>
    </source>
</evidence>
<evidence type="ECO:0000256" key="2">
    <source>
        <dbReference type="ARBA" id="ARBA00009130"/>
    </source>
</evidence>